<evidence type="ECO:0000313" key="1">
    <source>
        <dbReference type="EMBL" id="MDR6300041.1"/>
    </source>
</evidence>
<evidence type="ECO:0000313" key="2">
    <source>
        <dbReference type="Proteomes" id="UP001257659"/>
    </source>
</evidence>
<dbReference type="RefSeq" id="WP_309726949.1">
    <property type="nucleotide sequence ID" value="NZ_JAVDQA010000001.1"/>
</dbReference>
<dbReference type="InterPro" id="IPR029024">
    <property type="entry name" value="TerB-like"/>
</dbReference>
<reference evidence="1 2" key="1">
    <citation type="submission" date="2023-07" db="EMBL/GenBank/DDBJ databases">
        <title>Genomic Encyclopedia of Type Strains, Phase IV (KMG-IV): sequencing the most valuable type-strain genomes for metagenomic binning, comparative biology and taxonomic classification.</title>
        <authorList>
            <person name="Goeker M."/>
        </authorList>
    </citation>
    <scope>NUCLEOTIDE SEQUENCE [LARGE SCALE GENOMIC DNA]</scope>
    <source>
        <strain evidence="1 2">DSM 102814</strain>
    </source>
</reference>
<keyword evidence="2" id="KW-1185">Reference proteome</keyword>
<organism evidence="1 2">
    <name type="scientific">Mesonia maritima</name>
    <dbReference type="NCBI Taxonomy" id="1793873"/>
    <lineage>
        <taxon>Bacteria</taxon>
        <taxon>Pseudomonadati</taxon>
        <taxon>Bacteroidota</taxon>
        <taxon>Flavobacteriia</taxon>
        <taxon>Flavobacteriales</taxon>
        <taxon>Flavobacteriaceae</taxon>
        <taxon>Mesonia</taxon>
    </lineage>
</organism>
<dbReference type="CDD" id="cd07177">
    <property type="entry name" value="terB_like"/>
    <property type="match status" value="1"/>
</dbReference>
<dbReference type="Proteomes" id="UP001257659">
    <property type="component" value="Unassembled WGS sequence"/>
</dbReference>
<sequence length="141" mass="16370">MSFSDLFDSGTHRRNLGHFASIVNLAAVDGEINPEEEKVLRRLAIKLDIDDSEYKQTMKTPEKFPVNPPNTIERRLERLYDALTIIFADHDMDAQEEFLLKRYAVALGFSSEDSETIIKRSIKILGRQLSFDDYLYLLERK</sequence>
<protein>
    <submittedName>
        <fullName evidence="1">Tellurite resistance protein B-like protein</fullName>
    </submittedName>
</protein>
<proteinExistence type="predicted"/>
<comment type="caution">
    <text evidence="1">The sequence shown here is derived from an EMBL/GenBank/DDBJ whole genome shotgun (WGS) entry which is preliminary data.</text>
</comment>
<gene>
    <name evidence="1" type="ORF">GGR31_000657</name>
</gene>
<dbReference type="Gene3D" id="1.10.3680.10">
    <property type="entry name" value="TerB-like"/>
    <property type="match status" value="2"/>
</dbReference>
<name>A0ABU1K360_9FLAO</name>
<dbReference type="EMBL" id="JAVDQA010000001">
    <property type="protein sequence ID" value="MDR6300041.1"/>
    <property type="molecule type" value="Genomic_DNA"/>
</dbReference>
<dbReference type="SUPFAM" id="SSF158682">
    <property type="entry name" value="TerB-like"/>
    <property type="match status" value="1"/>
</dbReference>
<accession>A0ABU1K360</accession>